<dbReference type="Pfam" id="PF00172">
    <property type="entry name" value="Zn_clus"/>
    <property type="match status" value="1"/>
</dbReference>
<evidence type="ECO:0000256" key="4">
    <source>
        <dbReference type="ARBA" id="ARBA00023163"/>
    </source>
</evidence>
<dbReference type="Gene3D" id="3.30.160.60">
    <property type="entry name" value="Classic Zinc Finger"/>
    <property type="match status" value="1"/>
</dbReference>
<dbReference type="EMBL" id="MU003694">
    <property type="protein sequence ID" value="KAF2815107.1"/>
    <property type="molecule type" value="Genomic_DNA"/>
</dbReference>
<dbReference type="GO" id="GO:0006351">
    <property type="term" value="P:DNA-templated transcription"/>
    <property type="evidence" value="ECO:0007669"/>
    <property type="project" value="InterPro"/>
</dbReference>
<feature type="compositionally biased region" description="Basic and acidic residues" evidence="7">
    <location>
        <begin position="630"/>
        <end position="648"/>
    </location>
</feature>
<organism evidence="10">
    <name type="scientific">Mytilinidion resinicola</name>
    <dbReference type="NCBI Taxonomy" id="574789"/>
    <lineage>
        <taxon>Eukaryota</taxon>
        <taxon>Fungi</taxon>
        <taxon>Dikarya</taxon>
        <taxon>Ascomycota</taxon>
        <taxon>Pezizomycotina</taxon>
        <taxon>Dothideomycetes</taxon>
        <taxon>Pleosporomycetidae</taxon>
        <taxon>Mytilinidiales</taxon>
        <taxon>Mytilinidiaceae</taxon>
        <taxon>Mytilinidion</taxon>
    </lineage>
</organism>
<evidence type="ECO:0000313" key="10">
    <source>
        <dbReference type="EMBL" id="KAF2815107.1"/>
    </source>
</evidence>
<dbReference type="InterPro" id="IPR013087">
    <property type="entry name" value="Znf_C2H2_type"/>
</dbReference>
<dbReference type="RefSeq" id="XP_033582071.1">
    <property type="nucleotide sequence ID" value="XM_033715101.1"/>
</dbReference>
<dbReference type="PROSITE" id="PS00463">
    <property type="entry name" value="ZN2_CY6_FUNGAL_1"/>
    <property type="match status" value="1"/>
</dbReference>
<evidence type="ECO:0000256" key="5">
    <source>
        <dbReference type="ARBA" id="ARBA00023242"/>
    </source>
</evidence>
<dbReference type="SMART" id="SM00066">
    <property type="entry name" value="GAL4"/>
    <property type="match status" value="1"/>
</dbReference>
<dbReference type="GeneID" id="54455994"/>
<gene>
    <name evidence="10 12" type="ORF">BDZ99DRAFT_378261</name>
</gene>
<evidence type="ECO:0000259" key="8">
    <source>
        <dbReference type="PROSITE" id="PS50048"/>
    </source>
</evidence>
<dbReference type="PANTHER" id="PTHR47660:SF7">
    <property type="entry name" value="TRANSCRIPTION FACTOR WITH C2H2 AND ZN(2)-CYS(6) DNA BINDING DOMAIN (EUROFUNG)"/>
    <property type="match status" value="1"/>
</dbReference>
<dbReference type="InterPro" id="IPR007219">
    <property type="entry name" value="XnlR_reg_dom"/>
</dbReference>
<feature type="region of interest" description="Disordered" evidence="7">
    <location>
        <begin position="619"/>
        <end position="648"/>
    </location>
</feature>
<evidence type="ECO:0000256" key="7">
    <source>
        <dbReference type="SAM" id="MobiDB-lite"/>
    </source>
</evidence>
<dbReference type="SUPFAM" id="SSF57667">
    <property type="entry name" value="beta-beta-alpha zinc fingers"/>
    <property type="match status" value="1"/>
</dbReference>
<accession>A0A6A6Z4C6</accession>
<keyword evidence="4" id="KW-0804">Transcription</keyword>
<dbReference type="OrthoDB" id="10018191at2759"/>
<feature type="domain" description="C2H2-type" evidence="9">
    <location>
        <begin position="52"/>
        <end position="79"/>
    </location>
</feature>
<dbReference type="InterPro" id="IPR036236">
    <property type="entry name" value="Znf_C2H2_sf"/>
</dbReference>
<dbReference type="CDD" id="cd00067">
    <property type="entry name" value="GAL4"/>
    <property type="match status" value="1"/>
</dbReference>
<dbReference type="SUPFAM" id="SSF57701">
    <property type="entry name" value="Zn2/Cys6 DNA-binding domain"/>
    <property type="match status" value="1"/>
</dbReference>
<dbReference type="PROSITE" id="PS50048">
    <property type="entry name" value="ZN2_CY6_FUNGAL_2"/>
    <property type="match status" value="1"/>
</dbReference>
<dbReference type="GO" id="GO:0008270">
    <property type="term" value="F:zinc ion binding"/>
    <property type="evidence" value="ECO:0007669"/>
    <property type="project" value="UniProtKB-KW"/>
</dbReference>
<dbReference type="InterPro" id="IPR036864">
    <property type="entry name" value="Zn2-C6_fun-type_DNA-bd_sf"/>
</dbReference>
<evidence type="ECO:0000256" key="3">
    <source>
        <dbReference type="ARBA" id="ARBA00023015"/>
    </source>
</evidence>
<keyword evidence="2" id="KW-0862">Zinc</keyword>
<feature type="compositionally biased region" description="Polar residues" evidence="7">
    <location>
        <begin position="277"/>
        <end position="288"/>
    </location>
</feature>
<dbReference type="Pfam" id="PF04082">
    <property type="entry name" value="Fungal_trans"/>
    <property type="match status" value="1"/>
</dbReference>
<name>A0A6A6Z4C6_9PEZI</name>
<proteinExistence type="predicted"/>
<feature type="domain" description="C2H2-type" evidence="9">
    <location>
        <begin position="24"/>
        <end position="51"/>
    </location>
</feature>
<dbReference type="PROSITE" id="PS50157">
    <property type="entry name" value="ZINC_FINGER_C2H2_2"/>
    <property type="match status" value="2"/>
</dbReference>
<dbReference type="Gene3D" id="4.10.240.10">
    <property type="entry name" value="Zn(2)-C6 fungal-type DNA-binding domain"/>
    <property type="match status" value="1"/>
</dbReference>
<reference evidence="12" key="2">
    <citation type="submission" date="2020-04" db="EMBL/GenBank/DDBJ databases">
        <authorList>
            <consortium name="NCBI Genome Project"/>
        </authorList>
    </citation>
    <scope>NUCLEOTIDE SEQUENCE</scope>
    <source>
        <strain evidence="12">CBS 304.34</strain>
    </source>
</reference>
<evidence type="ECO:0000256" key="6">
    <source>
        <dbReference type="PROSITE-ProRule" id="PRU00042"/>
    </source>
</evidence>
<feature type="region of interest" description="Disordered" evidence="7">
    <location>
        <begin position="1"/>
        <end position="20"/>
    </location>
</feature>
<evidence type="ECO:0000313" key="12">
    <source>
        <dbReference type="RefSeq" id="XP_033582071.1"/>
    </source>
</evidence>
<feature type="domain" description="Zn(2)-C6 fungal-type" evidence="8">
    <location>
        <begin position="92"/>
        <end position="121"/>
    </location>
</feature>
<dbReference type="SMART" id="SM00355">
    <property type="entry name" value="ZnF_C2H2"/>
    <property type="match status" value="2"/>
</dbReference>
<dbReference type="PANTHER" id="PTHR47660">
    <property type="entry name" value="TRANSCRIPTION FACTOR WITH C2H2 AND ZN(2)-CYS(6) DNA BINDING DOMAIN (EUROFUNG)-RELATED-RELATED"/>
    <property type="match status" value="1"/>
</dbReference>
<keyword evidence="11" id="KW-1185">Reference proteome</keyword>
<evidence type="ECO:0000256" key="1">
    <source>
        <dbReference type="ARBA" id="ARBA00022723"/>
    </source>
</evidence>
<dbReference type="InterPro" id="IPR001138">
    <property type="entry name" value="Zn2Cys6_DnaBD"/>
</dbReference>
<keyword evidence="6" id="KW-0863">Zinc-finger</keyword>
<evidence type="ECO:0000256" key="2">
    <source>
        <dbReference type="ARBA" id="ARBA00022833"/>
    </source>
</evidence>
<keyword evidence="3" id="KW-0805">Transcription regulation</keyword>
<keyword evidence="1" id="KW-0479">Metal-binding</keyword>
<dbReference type="GO" id="GO:0003677">
    <property type="term" value="F:DNA binding"/>
    <property type="evidence" value="ECO:0007669"/>
    <property type="project" value="InterPro"/>
</dbReference>
<dbReference type="AlphaFoldDB" id="A0A6A6Z4C6"/>
<evidence type="ECO:0000259" key="9">
    <source>
        <dbReference type="PROSITE" id="PS50157"/>
    </source>
</evidence>
<sequence length="865" mass="97104">MDRHSSSDPSAAGVSGGPPSSPRFYCPECSRGYKAVETLNRHRKNHSSSNDHVCRICQAGFKRKDLLDRHMQIHERSSSREASKPRRRDNRACVRCSQLKIKCDRLVPCTRCARGDYRCQYRDRDRAISDASTRLFPGTPLSPPKSSFGMPSEAGQAIGPFPTGGVGPFPSSNVTSPAQMLNADASHQMDWTPELALSSAWTGELWSQNAAWPWLHEAMYLSQDPGWDDQSQLLTPETTATLQTRMPETAQPSTSSHEPGMSNCPFELDKVISASTGTTTPLSNTRTSGALDEDGTPVEGHLAQEQTKAWLIHKCFELPDSADGICERARFWRVAAIKVEQAFDLQGILPADGPSGHIFEYFIKLFLENFHPLWPMFWRHDLAFNDIHPHLYITLSAIGAVYASKAAANFHLQMLDGLRMAFVMASFKQSLPDESLCQSLVQIQSATLYFGHRRAFSTAQQLGSIVVSLARKMNLFGESEDIIPALTERKNSGKPIDDLVRRWIRCESRKRLAFGILRLEVFISILLGTRPLVSFEEIKMRLPCPNTLFDQCGGEQQLAQELLHLADEQPSYVYCDLVNIALEQEEELPVLSPHHLELLLFGLNIQVWRFSHDPGLMSRLGATPNSSDRSTSERSYDTSNERSSAKTGRIDLLDHSRRHMSDLRNDYNRILSALRKWKRAMVANSTRLHIAHHRDTLLASHLLYNLSFIQLRSDLPTIHRLFLDVVKGEPQYSSLEAVYQWSTSTDAWDATEHACATWSLIMTEAERPLDSRASFNILSNVALLHAAVIVWAYAGTHTSPTSAKLNMEDSAATHGKDLRLYRANNEELMGRFASLLRKISLVWTTVTSVQTTVYAMAQNPIPFQP</sequence>
<dbReference type="GO" id="GO:0000981">
    <property type="term" value="F:DNA-binding transcription factor activity, RNA polymerase II-specific"/>
    <property type="evidence" value="ECO:0007669"/>
    <property type="project" value="InterPro"/>
</dbReference>
<dbReference type="PROSITE" id="PS00028">
    <property type="entry name" value="ZINC_FINGER_C2H2_1"/>
    <property type="match status" value="2"/>
</dbReference>
<feature type="region of interest" description="Disordered" evidence="7">
    <location>
        <begin position="277"/>
        <end position="297"/>
    </location>
</feature>
<reference evidence="10 12" key="1">
    <citation type="journal article" date="2020" name="Stud. Mycol.">
        <title>101 Dothideomycetes genomes: a test case for predicting lifestyles and emergence of pathogens.</title>
        <authorList>
            <person name="Haridas S."/>
            <person name="Albert R."/>
            <person name="Binder M."/>
            <person name="Bloem J."/>
            <person name="Labutti K."/>
            <person name="Salamov A."/>
            <person name="Andreopoulos B."/>
            <person name="Baker S."/>
            <person name="Barry K."/>
            <person name="Bills G."/>
            <person name="Bluhm B."/>
            <person name="Cannon C."/>
            <person name="Castanera R."/>
            <person name="Culley D."/>
            <person name="Daum C."/>
            <person name="Ezra D."/>
            <person name="Gonzalez J."/>
            <person name="Henrissat B."/>
            <person name="Kuo A."/>
            <person name="Liang C."/>
            <person name="Lipzen A."/>
            <person name="Lutzoni F."/>
            <person name="Magnuson J."/>
            <person name="Mondo S."/>
            <person name="Nolan M."/>
            <person name="Ohm R."/>
            <person name="Pangilinan J."/>
            <person name="Park H.-J."/>
            <person name="Ramirez L."/>
            <person name="Alfaro M."/>
            <person name="Sun H."/>
            <person name="Tritt A."/>
            <person name="Yoshinaga Y."/>
            <person name="Zwiers L.-H."/>
            <person name="Turgeon B."/>
            <person name="Goodwin S."/>
            <person name="Spatafora J."/>
            <person name="Crous P."/>
            <person name="Grigoriev I."/>
        </authorList>
    </citation>
    <scope>NUCLEOTIDE SEQUENCE</scope>
    <source>
        <strain evidence="10 12">CBS 304.34</strain>
    </source>
</reference>
<reference evidence="12" key="3">
    <citation type="submission" date="2025-04" db="UniProtKB">
        <authorList>
            <consortium name="RefSeq"/>
        </authorList>
    </citation>
    <scope>IDENTIFICATION</scope>
    <source>
        <strain evidence="12">CBS 304.34</strain>
    </source>
</reference>
<keyword evidence="5" id="KW-0539">Nucleus</keyword>
<dbReference type="Proteomes" id="UP000504636">
    <property type="component" value="Unplaced"/>
</dbReference>
<protein>
    <submittedName>
        <fullName evidence="10 12">Uncharacterized protein</fullName>
    </submittedName>
</protein>
<dbReference type="CDD" id="cd12148">
    <property type="entry name" value="fungal_TF_MHR"/>
    <property type="match status" value="1"/>
</dbReference>
<evidence type="ECO:0000313" key="11">
    <source>
        <dbReference type="Proteomes" id="UP000504636"/>
    </source>
</evidence>